<keyword evidence="5 9" id="KW-0808">Transferase</keyword>
<dbReference type="SUPFAM" id="SSF53383">
    <property type="entry name" value="PLP-dependent transferases"/>
    <property type="match status" value="1"/>
</dbReference>
<evidence type="ECO:0000256" key="3">
    <source>
        <dbReference type="ARBA" id="ARBA00011738"/>
    </source>
</evidence>
<dbReference type="Proteomes" id="UP001597231">
    <property type="component" value="Unassembled WGS sequence"/>
</dbReference>
<dbReference type="EC" id="2.6.1.9" evidence="9"/>
<evidence type="ECO:0000313" key="11">
    <source>
        <dbReference type="EMBL" id="MFD1205836.1"/>
    </source>
</evidence>
<dbReference type="InterPro" id="IPR015421">
    <property type="entry name" value="PyrdxlP-dep_Trfase_major"/>
</dbReference>
<dbReference type="HAMAP" id="MF_01023">
    <property type="entry name" value="HisC_aminotrans_2"/>
    <property type="match status" value="1"/>
</dbReference>
<evidence type="ECO:0000256" key="7">
    <source>
        <dbReference type="ARBA" id="ARBA00023102"/>
    </source>
</evidence>
<gene>
    <name evidence="9 11" type="primary">hisC</name>
    <name evidence="11" type="ORF">ACFQ38_12115</name>
</gene>
<accession>A0ABW3TYD7</accession>
<protein>
    <recommendedName>
        <fullName evidence="9">Histidinol-phosphate aminotransferase</fullName>
        <ecNumber evidence="9">2.6.1.9</ecNumber>
    </recommendedName>
    <alternativeName>
        <fullName evidence="9">Imidazole acetol-phosphate transaminase</fullName>
    </alternativeName>
</protein>
<dbReference type="Gene3D" id="3.90.1150.10">
    <property type="entry name" value="Aspartate Aminotransferase, domain 1"/>
    <property type="match status" value="1"/>
</dbReference>
<name>A0ABW3TYD7_9BACL</name>
<keyword evidence="6 9" id="KW-0663">Pyridoxal phosphate</keyword>
<proteinExistence type="inferred from homology"/>
<keyword evidence="7 9" id="KW-0368">Histidine biosynthesis</keyword>
<dbReference type="Gene3D" id="3.40.640.10">
    <property type="entry name" value="Type I PLP-dependent aspartate aminotransferase-like (Major domain)"/>
    <property type="match status" value="1"/>
</dbReference>
<comment type="cofactor">
    <cofactor evidence="1 9">
        <name>pyridoxal 5'-phosphate</name>
        <dbReference type="ChEBI" id="CHEBI:597326"/>
    </cofactor>
</comment>
<comment type="catalytic activity">
    <reaction evidence="8 9">
        <text>L-histidinol phosphate + 2-oxoglutarate = 3-(imidazol-4-yl)-2-oxopropyl phosphate + L-glutamate</text>
        <dbReference type="Rhea" id="RHEA:23744"/>
        <dbReference type="ChEBI" id="CHEBI:16810"/>
        <dbReference type="ChEBI" id="CHEBI:29985"/>
        <dbReference type="ChEBI" id="CHEBI:57766"/>
        <dbReference type="ChEBI" id="CHEBI:57980"/>
        <dbReference type="EC" id="2.6.1.9"/>
    </reaction>
</comment>
<evidence type="ECO:0000256" key="9">
    <source>
        <dbReference type="HAMAP-Rule" id="MF_01023"/>
    </source>
</evidence>
<dbReference type="Pfam" id="PF00155">
    <property type="entry name" value="Aminotran_1_2"/>
    <property type="match status" value="1"/>
</dbReference>
<comment type="similarity">
    <text evidence="9">Belongs to the class-II pyridoxal-phosphate-dependent aminotransferase family. Histidinol-phosphate aminotransferase subfamily.</text>
</comment>
<dbReference type="PROSITE" id="PS00599">
    <property type="entry name" value="AA_TRANSFER_CLASS_2"/>
    <property type="match status" value="1"/>
</dbReference>
<evidence type="ECO:0000256" key="5">
    <source>
        <dbReference type="ARBA" id="ARBA00022679"/>
    </source>
</evidence>
<feature type="modified residue" description="N6-(pyridoxal phosphate)lysine" evidence="9">
    <location>
        <position position="210"/>
    </location>
</feature>
<dbReference type="InterPro" id="IPR004839">
    <property type="entry name" value="Aminotransferase_I/II_large"/>
</dbReference>
<keyword evidence="12" id="KW-1185">Reference proteome</keyword>
<comment type="pathway">
    <text evidence="2 9">Amino-acid biosynthesis; L-histidine biosynthesis; L-histidine from 5-phospho-alpha-D-ribose 1-diphosphate: step 7/9.</text>
</comment>
<keyword evidence="4 9" id="KW-0032">Aminotransferase</keyword>
<evidence type="ECO:0000256" key="1">
    <source>
        <dbReference type="ARBA" id="ARBA00001933"/>
    </source>
</evidence>
<reference evidence="12" key="1">
    <citation type="journal article" date="2019" name="Int. J. Syst. Evol. Microbiol.">
        <title>The Global Catalogue of Microorganisms (GCM) 10K type strain sequencing project: providing services to taxonomists for standard genome sequencing and annotation.</title>
        <authorList>
            <consortium name="The Broad Institute Genomics Platform"/>
            <consortium name="The Broad Institute Genome Sequencing Center for Infectious Disease"/>
            <person name="Wu L."/>
            <person name="Ma J."/>
        </authorList>
    </citation>
    <scope>NUCLEOTIDE SEQUENCE [LARGE SCALE GENOMIC DNA]</scope>
    <source>
        <strain evidence="12">CCUG 53915</strain>
    </source>
</reference>
<evidence type="ECO:0000256" key="8">
    <source>
        <dbReference type="ARBA" id="ARBA00047481"/>
    </source>
</evidence>
<feature type="domain" description="Aminotransferase class I/classII large" evidence="10">
    <location>
        <begin position="25"/>
        <end position="347"/>
    </location>
</feature>
<evidence type="ECO:0000313" key="12">
    <source>
        <dbReference type="Proteomes" id="UP001597231"/>
    </source>
</evidence>
<evidence type="ECO:0000259" key="10">
    <source>
        <dbReference type="Pfam" id="PF00155"/>
    </source>
</evidence>
<dbReference type="GO" id="GO:0004400">
    <property type="term" value="F:histidinol-phosphate transaminase activity"/>
    <property type="evidence" value="ECO:0007669"/>
    <property type="project" value="UniProtKB-EC"/>
</dbReference>
<dbReference type="InterPro" id="IPR050106">
    <property type="entry name" value="HistidinolP_aminotransfase"/>
</dbReference>
<evidence type="ECO:0000256" key="4">
    <source>
        <dbReference type="ARBA" id="ARBA00022576"/>
    </source>
</evidence>
<organism evidence="11 12">
    <name type="scientific">Sporosarcina contaminans</name>
    <dbReference type="NCBI Taxonomy" id="633403"/>
    <lineage>
        <taxon>Bacteria</taxon>
        <taxon>Bacillati</taxon>
        <taxon>Bacillota</taxon>
        <taxon>Bacilli</taxon>
        <taxon>Bacillales</taxon>
        <taxon>Caryophanaceae</taxon>
        <taxon>Sporosarcina</taxon>
    </lineage>
</organism>
<dbReference type="InterPro" id="IPR005861">
    <property type="entry name" value="HisP_aminotrans"/>
</dbReference>
<dbReference type="RefSeq" id="WP_381481147.1">
    <property type="nucleotide sequence ID" value="NZ_JBHTLT010000094.1"/>
</dbReference>
<evidence type="ECO:0000256" key="2">
    <source>
        <dbReference type="ARBA" id="ARBA00005011"/>
    </source>
</evidence>
<dbReference type="EMBL" id="JBHTLT010000094">
    <property type="protein sequence ID" value="MFD1205836.1"/>
    <property type="molecule type" value="Genomic_DNA"/>
</dbReference>
<sequence length="363" mass="40987">MVKLWSSMAKRAMPYIPGEQLNRADTVKLNTNENPYPPSPSVVEAIRGETGDALRLYPSLTADRLRSTIADYYGVKDDEVFVGNGSDEVIAFSFMAFFEPGRTIRIPDITYSFYPVYAKLFNIPYEAVPLNEDFTLPIESFYQSEGGVIFPNPNAPTSLYIDLKYIEHIVEENRGRVVVIDEAYIDFAGASAVGLIRKYNNLLVVQTMSKSRSLAGMRVGFAIGHPSLMEALTRVKDSFNSYPIDRLAMVAAEASFKDQVYFEKTRRAILVTREQAKKRLTELGFDVLPSQTNFLFATHLTADAEELSVRLKNDGILVRHFNSPRIERYLRITVGTNDQMAILYERLQLHLKNIGALSVQKLL</sequence>
<dbReference type="InterPro" id="IPR015422">
    <property type="entry name" value="PyrdxlP-dep_Trfase_small"/>
</dbReference>
<dbReference type="InterPro" id="IPR001917">
    <property type="entry name" value="Aminotrans_II_pyridoxalP_BS"/>
</dbReference>
<dbReference type="InterPro" id="IPR015424">
    <property type="entry name" value="PyrdxlP-dep_Trfase"/>
</dbReference>
<keyword evidence="9" id="KW-0028">Amino-acid biosynthesis</keyword>
<evidence type="ECO:0000256" key="6">
    <source>
        <dbReference type="ARBA" id="ARBA00022898"/>
    </source>
</evidence>
<dbReference type="NCBIfam" id="TIGR01141">
    <property type="entry name" value="hisC"/>
    <property type="match status" value="1"/>
</dbReference>
<comment type="subunit">
    <text evidence="3 9">Homodimer.</text>
</comment>
<dbReference type="PANTHER" id="PTHR43643">
    <property type="entry name" value="HISTIDINOL-PHOSPHATE AMINOTRANSFERASE 2"/>
    <property type="match status" value="1"/>
</dbReference>
<dbReference type="PANTHER" id="PTHR43643:SF3">
    <property type="entry name" value="HISTIDINOL-PHOSPHATE AMINOTRANSFERASE"/>
    <property type="match status" value="1"/>
</dbReference>
<dbReference type="CDD" id="cd00609">
    <property type="entry name" value="AAT_like"/>
    <property type="match status" value="1"/>
</dbReference>
<comment type="caution">
    <text evidence="11">The sequence shown here is derived from an EMBL/GenBank/DDBJ whole genome shotgun (WGS) entry which is preliminary data.</text>
</comment>